<accession>A0ABP9N7M2</accession>
<evidence type="ECO:0008006" key="9">
    <source>
        <dbReference type="Google" id="ProtNLM"/>
    </source>
</evidence>
<feature type="domain" description="Moybdenum cofactor oxidoreductase dimerisation" evidence="6">
    <location>
        <begin position="246"/>
        <end position="350"/>
    </location>
</feature>
<dbReference type="CDD" id="cd02110">
    <property type="entry name" value="SO_family_Moco_dimer"/>
    <property type="match status" value="1"/>
</dbReference>
<dbReference type="InterPro" id="IPR005066">
    <property type="entry name" value="MoCF_OxRdtse_dimer"/>
</dbReference>
<evidence type="ECO:0000256" key="4">
    <source>
        <dbReference type="ARBA" id="ARBA00023002"/>
    </source>
</evidence>
<dbReference type="SUPFAM" id="SSF56524">
    <property type="entry name" value="Oxidoreductase molybdopterin-binding domain"/>
    <property type="match status" value="1"/>
</dbReference>
<keyword evidence="4" id="KW-0560">Oxidoreductase</keyword>
<dbReference type="PRINTS" id="PR00407">
    <property type="entry name" value="EUMOPTERIN"/>
</dbReference>
<dbReference type="PANTHER" id="PTHR19372">
    <property type="entry name" value="SULFITE REDUCTASE"/>
    <property type="match status" value="1"/>
</dbReference>
<gene>
    <name evidence="7" type="ORF">GCM10023320_01340</name>
</gene>
<name>A0ABP9N7M2_9PSEU</name>
<dbReference type="Pfam" id="PF00174">
    <property type="entry name" value="Oxidored_molyb"/>
    <property type="match status" value="1"/>
</dbReference>
<evidence type="ECO:0000256" key="1">
    <source>
        <dbReference type="ARBA" id="ARBA00001924"/>
    </source>
</evidence>
<organism evidence="7 8">
    <name type="scientific">Pseudonocardia adelaidensis</name>
    <dbReference type="NCBI Taxonomy" id="648754"/>
    <lineage>
        <taxon>Bacteria</taxon>
        <taxon>Bacillati</taxon>
        <taxon>Actinomycetota</taxon>
        <taxon>Actinomycetes</taxon>
        <taxon>Pseudonocardiales</taxon>
        <taxon>Pseudonocardiaceae</taxon>
        <taxon>Pseudonocardia</taxon>
    </lineage>
</organism>
<keyword evidence="2" id="KW-0500">Molybdenum</keyword>
<dbReference type="SUPFAM" id="SSF81296">
    <property type="entry name" value="E set domains"/>
    <property type="match status" value="1"/>
</dbReference>
<keyword evidence="8" id="KW-1185">Reference proteome</keyword>
<proteinExistence type="predicted"/>
<dbReference type="PANTHER" id="PTHR19372:SF7">
    <property type="entry name" value="SULFITE OXIDASE, MITOCHONDRIAL"/>
    <property type="match status" value="1"/>
</dbReference>
<dbReference type="InterPro" id="IPR014756">
    <property type="entry name" value="Ig_E-set"/>
</dbReference>
<evidence type="ECO:0000256" key="2">
    <source>
        <dbReference type="ARBA" id="ARBA00022505"/>
    </source>
</evidence>
<evidence type="ECO:0000256" key="3">
    <source>
        <dbReference type="ARBA" id="ARBA00022723"/>
    </source>
</evidence>
<evidence type="ECO:0000259" key="6">
    <source>
        <dbReference type="Pfam" id="PF03404"/>
    </source>
</evidence>
<keyword evidence="3" id="KW-0479">Metal-binding</keyword>
<dbReference type="InterPro" id="IPR008335">
    <property type="entry name" value="Mopterin_OxRdtase_euk"/>
</dbReference>
<evidence type="ECO:0000313" key="7">
    <source>
        <dbReference type="EMBL" id="GAA5110058.1"/>
    </source>
</evidence>
<protein>
    <recommendedName>
        <fullName evidence="9">Sulfite oxidase</fullName>
    </recommendedName>
</protein>
<evidence type="ECO:0000259" key="5">
    <source>
        <dbReference type="Pfam" id="PF00174"/>
    </source>
</evidence>
<dbReference type="InterPro" id="IPR000572">
    <property type="entry name" value="OxRdtase_Mopterin-bd_dom"/>
</dbReference>
<evidence type="ECO:0000313" key="8">
    <source>
        <dbReference type="Proteomes" id="UP001500804"/>
    </source>
</evidence>
<comment type="cofactor">
    <cofactor evidence="1">
        <name>Mo-molybdopterin</name>
        <dbReference type="ChEBI" id="CHEBI:71302"/>
    </cofactor>
</comment>
<dbReference type="InterPro" id="IPR036374">
    <property type="entry name" value="OxRdtase_Mopterin-bd_sf"/>
</dbReference>
<dbReference type="Gene3D" id="2.60.40.650">
    <property type="match status" value="1"/>
</dbReference>
<dbReference type="EMBL" id="BAABJO010000001">
    <property type="protein sequence ID" value="GAA5110058.1"/>
    <property type="molecule type" value="Genomic_DNA"/>
</dbReference>
<dbReference type="Gene3D" id="3.90.420.10">
    <property type="entry name" value="Oxidoreductase, molybdopterin-binding domain"/>
    <property type="match status" value="1"/>
</dbReference>
<dbReference type="Pfam" id="PF03404">
    <property type="entry name" value="Mo-co_dimer"/>
    <property type="match status" value="1"/>
</dbReference>
<feature type="domain" description="Oxidoreductase molybdopterin-binding" evidence="5">
    <location>
        <begin position="55"/>
        <end position="224"/>
    </location>
</feature>
<sequence>MTLADDLEKARAALTMIHREPFNAEAPPDALNGDITPTELHYVRSNFAVPAHDGALEIGGAVEHPRTLTIDGLRAMPSVERVVTLECAGNGRLAMRPLPAGEPWGDYAVSTARWTGALLHQVLEQANPSAEGVEVRFTGADHGSYLLHPVLTDVNSNDLTFVRSLTLAHATDPEAEILVAYEMNGEPLDPDHGAPFRLIVPRWYGVASVKWLTHVDVLTEPYAGEFETGHYMYQWADRPPERVTLMRVRARITDPARGATIPVGTYTVRGKAWSGAGPITNVDVSVTGEGDWHTAQVEPPKGPYQWQDWSFAWEATEPGRHSLRARATDAAGDVQPHVPPWNRLGYGNNAIEVSYVDVR</sequence>
<reference evidence="8" key="1">
    <citation type="journal article" date="2019" name="Int. J. Syst. Evol. Microbiol.">
        <title>The Global Catalogue of Microorganisms (GCM) 10K type strain sequencing project: providing services to taxonomists for standard genome sequencing and annotation.</title>
        <authorList>
            <consortium name="The Broad Institute Genomics Platform"/>
            <consortium name="The Broad Institute Genome Sequencing Center for Infectious Disease"/>
            <person name="Wu L."/>
            <person name="Ma J."/>
        </authorList>
    </citation>
    <scope>NUCLEOTIDE SEQUENCE [LARGE SCALE GENOMIC DNA]</scope>
    <source>
        <strain evidence="8">JCM 18302</strain>
    </source>
</reference>
<comment type="caution">
    <text evidence="7">The sequence shown here is derived from an EMBL/GenBank/DDBJ whole genome shotgun (WGS) entry which is preliminary data.</text>
</comment>
<dbReference type="Proteomes" id="UP001500804">
    <property type="component" value="Unassembled WGS sequence"/>
</dbReference>